<dbReference type="InParanoid" id="A0A6I9SC02"/>
<dbReference type="GeneID" id="105056432"/>
<dbReference type="AlphaFoldDB" id="A0A6I9SC02"/>
<evidence type="ECO:0000313" key="4">
    <source>
        <dbReference type="Proteomes" id="UP000504607"/>
    </source>
</evidence>
<organism evidence="4 5">
    <name type="scientific">Elaeis guineensis var. tenera</name>
    <name type="common">Oil palm</name>
    <dbReference type="NCBI Taxonomy" id="51953"/>
    <lineage>
        <taxon>Eukaryota</taxon>
        <taxon>Viridiplantae</taxon>
        <taxon>Streptophyta</taxon>
        <taxon>Embryophyta</taxon>
        <taxon>Tracheophyta</taxon>
        <taxon>Spermatophyta</taxon>
        <taxon>Magnoliopsida</taxon>
        <taxon>Liliopsida</taxon>
        <taxon>Arecaceae</taxon>
        <taxon>Arecoideae</taxon>
        <taxon>Cocoseae</taxon>
        <taxon>Elaeidinae</taxon>
        <taxon>Elaeis</taxon>
    </lineage>
</organism>
<keyword evidence="1" id="KW-0677">Repeat</keyword>
<dbReference type="InterPro" id="IPR046848">
    <property type="entry name" value="E_motif"/>
</dbReference>
<comment type="similarity">
    <text evidence="2">Belongs to the PPR family. PCMP-E subfamily.</text>
</comment>
<reference evidence="5" key="1">
    <citation type="submission" date="2025-08" db="UniProtKB">
        <authorList>
            <consortium name="RefSeq"/>
        </authorList>
    </citation>
    <scope>IDENTIFICATION</scope>
</reference>
<name>A0A6I9SC02_ELAGV</name>
<dbReference type="InterPro" id="IPR011990">
    <property type="entry name" value="TPR-like_helical_dom_sf"/>
</dbReference>
<dbReference type="PROSITE" id="PS51375">
    <property type="entry name" value="PPR"/>
    <property type="match status" value="5"/>
</dbReference>
<dbReference type="GO" id="GO:0003723">
    <property type="term" value="F:RNA binding"/>
    <property type="evidence" value="ECO:0007669"/>
    <property type="project" value="InterPro"/>
</dbReference>
<dbReference type="RefSeq" id="XP_010936927.1">
    <property type="nucleotide sequence ID" value="XM_010938625.3"/>
</dbReference>
<dbReference type="Pfam" id="PF13041">
    <property type="entry name" value="PPR_2"/>
    <property type="match status" value="2"/>
</dbReference>
<gene>
    <name evidence="5" type="primary">LOC105056432</name>
</gene>
<dbReference type="FunFam" id="1.25.40.10:FF:000031">
    <property type="entry name" value="Pentatricopeptide repeat-containing protein mitochondrial"/>
    <property type="match status" value="2"/>
</dbReference>
<dbReference type="PANTHER" id="PTHR47926:SF454">
    <property type="entry name" value="REPEAT-CONTAINING PROTEIN, PUTATIVE-RELATED"/>
    <property type="match status" value="1"/>
</dbReference>
<dbReference type="KEGG" id="egu:105056432"/>
<sequence>MSRSLQLLAAASFPPSLLLRTNCRSLPFNDFLNSCSSLSALQCLHAHILTQGLSHHLALATKLISLAAALSPTMDYARKLFDAAPHRDSFMWNTLLRGYADSGPCEEVPVLYRRMHRLGLSPDNFTFPFVVRSCAVLSALREGKEVHCNVIKTGFDSNVFLQSALVTMYSQNGEISDSELVFGDMTFRNIVSWTAMIAGYAQNCLFGKAVRVFQWMVASGMQPNDVTLVSVLPALKGLECLHSGESIHGHIIKRGLDSHVSLMNALIAMYGKCGSIDVARFLFNRMPVQSLVSWNAMIAAYEQSGDGIRAIKLFRGMLTEKVPFNSVTLVSVISACSSSGALETGKWVHKLAKSRGLESDVRVGNALLNMYAKCGGVDPAREIFEELPWRGVVSWSAMIGAYATHGHAEMALELFSEMQAEGVRPNTFTFTSVLAACSHSGLVDEGMKHFESMEKDYAITPTVEHCACMVDLLGRAGRLVDAYEFIKRMGVEPDAGVWGALLGACRIHGNLELAEFVAEDLFRLGSHDVTFYVLMSNMYAEAGRWEDAARWRNMMRELELKKIPGCSLVNTQKWSHDMPFMIEKLTCSICFSNLIGSHF</sequence>
<dbReference type="Gene3D" id="1.25.40.10">
    <property type="entry name" value="Tetratricopeptide repeat domain"/>
    <property type="match status" value="4"/>
</dbReference>
<protein>
    <submittedName>
        <fullName evidence="5">Pentatricopeptide repeat-containing protein At1g08070, chloroplastic-like</fullName>
    </submittedName>
</protein>
<feature type="repeat" description="PPR" evidence="3">
    <location>
        <begin position="391"/>
        <end position="425"/>
    </location>
</feature>
<evidence type="ECO:0000256" key="1">
    <source>
        <dbReference type="ARBA" id="ARBA00022737"/>
    </source>
</evidence>
<feature type="repeat" description="PPR" evidence="3">
    <location>
        <begin position="88"/>
        <end position="122"/>
    </location>
</feature>
<dbReference type="GO" id="GO:0009451">
    <property type="term" value="P:RNA modification"/>
    <property type="evidence" value="ECO:0007669"/>
    <property type="project" value="InterPro"/>
</dbReference>
<dbReference type="InterPro" id="IPR002885">
    <property type="entry name" value="PPR_rpt"/>
</dbReference>
<dbReference type="InterPro" id="IPR046960">
    <property type="entry name" value="PPR_At4g14850-like_plant"/>
</dbReference>
<dbReference type="OrthoDB" id="185373at2759"/>
<proteinExistence type="inferred from homology"/>
<evidence type="ECO:0000313" key="5">
    <source>
        <dbReference type="RefSeq" id="XP_010936927.1"/>
    </source>
</evidence>
<dbReference type="NCBIfam" id="TIGR00756">
    <property type="entry name" value="PPR"/>
    <property type="match status" value="4"/>
</dbReference>
<evidence type="ECO:0000256" key="2">
    <source>
        <dbReference type="ARBA" id="ARBA00061659"/>
    </source>
</evidence>
<feature type="repeat" description="PPR" evidence="3">
    <location>
        <begin position="189"/>
        <end position="223"/>
    </location>
</feature>
<keyword evidence="4" id="KW-1185">Reference proteome</keyword>
<dbReference type="Pfam" id="PF01535">
    <property type="entry name" value="PPR"/>
    <property type="match status" value="4"/>
</dbReference>
<dbReference type="FunFam" id="1.25.40.10:FF:000344">
    <property type="entry name" value="Pentatricopeptide repeat-containing protein"/>
    <property type="match status" value="1"/>
</dbReference>
<dbReference type="FunFam" id="1.25.40.10:FF:000280">
    <property type="entry name" value="Pentatricopeptide repeat-containing protein"/>
    <property type="match status" value="1"/>
</dbReference>
<dbReference type="PANTHER" id="PTHR47926">
    <property type="entry name" value="PENTATRICOPEPTIDE REPEAT-CONTAINING PROTEIN"/>
    <property type="match status" value="1"/>
</dbReference>
<feature type="repeat" description="PPR" evidence="3">
    <location>
        <begin position="290"/>
        <end position="324"/>
    </location>
</feature>
<dbReference type="Proteomes" id="UP000504607">
    <property type="component" value="Chromosome 13"/>
</dbReference>
<feature type="repeat" description="PPR" evidence="3">
    <location>
        <begin position="426"/>
        <end position="456"/>
    </location>
</feature>
<evidence type="ECO:0000256" key="3">
    <source>
        <dbReference type="PROSITE-ProRule" id="PRU00708"/>
    </source>
</evidence>
<accession>A0A6I9SC02</accession>
<dbReference type="Pfam" id="PF20431">
    <property type="entry name" value="E_motif"/>
    <property type="match status" value="1"/>
</dbReference>